<dbReference type="OrthoDB" id="1312611at2759"/>
<dbReference type="AlphaFoldDB" id="A0A9J6B6E4"/>
<protein>
    <submittedName>
        <fullName evidence="1">Uncharacterized protein</fullName>
    </submittedName>
</protein>
<evidence type="ECO:0000313" key="1">
    <source>
        <dbReference type="EMBL" id="KAG5632286.1"/>
    </source>
</evidence>
<evidence type="ECO:0000313" key="2">
    <source>
        <dbReference type="Proteomes" id="UP000824120"/>
    </source>
</evidence>
<organism evidence="1 2">
    <name type="scientific">Solanum commersonii</name>
    <name type="common">Commerson's wild potato</name>
    <name type="synonym">Commerson's nightshade</name>
    <dbReference type="NCBI Taxonomy" id="4109"/>
    <lineage>
        <taxon>Eukaryota</taxon>
        <taxon>Viridiplantae</taxon>
        <taxon>Streptophyta</taxon>
        <taxon>Embryophyta</taxon>
        <taxon>Tracheophyta</taxon>
        <taxon>Spermatophyta</taxon>
        <taxon>Magnoliopsida</taxon>
        <taxon>eudicotyledons</taxon>
        <taxon>Gunneridae</taxon>
        <taxon>Pentapetalae</taxon>
        <taxon>asterids</taxon>
        <taxon>lamiids</taxon>
        <taxon>Solanales</taxon>
        <taxon>Solanaceae</taxon>
        <taxon>Solanoideae</taxon>
        <taxon>Solaneae</taxon>
        <taxon>Solanum</taxon>
    </lineage>
</organism>
<comment type="caution">
    <text evidence="1">The sequence shown here is derived from an EMBL/GenBank/DDBJ whole genome shotgun (WGS) entry which is preliminary data.</text>
</comment>
<reference evidence="1 2" key="1">
    <citation type="submission" date="2020-09" db="EMBL/GenBank/DDBJ databases">
        <title>De no assembly of potato wild relative species, Solanum commersonii.</title>
        <authorList>
            <person name="Cho K."/>
        </authorList>
    </citation>
    <scope>NUCLEOTIDE SEQUENCE [LARGE SCALE GENOMIC DNA]</scope>
    <source>
        <strain evidence="1">LZ3.2</strain>
        <tissue evidence="1">Leaf</tissue>
    </source>
</reference>
<accession>A0A9J6B6E4</accession>
<keyword evidence="2" id="KW-1185">Reference proteome</keyword>
<gene>
    <name evidence="1" type="ORF">H5410_004003</name>
</gene>
<name>A0A9J6B6E4_SOLCO</name>
<proteinExistence type="predicted"/>
<dbReference type="EMBL" id="JACXVP010000001">
    <property type="protein sequence ID" value="KAG5632286.1"/>
    <property type="molecule type" value="Genomic_DNA"/>
</dbReference>
<dbReference type="Proteomes" id="UP000824120">
    <property type="component" value="Chromosome 1"/>
</dbReference>
<sequence>MVNDVQLRFELVEFDVVTRLRSKPDVIQSNVDDGTLLTFVDLKKDLDGFKLHVDKKFGEILQAFVLMGRKKYEHDYSTDGVSANLGTDAAQFSCNVVPDESSKPTILEDDKDIGVPVSVESLKDDIYIVGENFKKLKG</sequence>